<dbReference type="EMBL" id="CP102775">
    <property type="protein sequence ID" value="UZF90165.1"/>
    <property type="molecule type" value="Genomic_DNA"/>
</dbReference>
<organism evidence="1">
    <name type="scientific">Bosea sp. NBC_00436</name>
    <dbReference type="NCBI Taxonomy" id="2969620"/>
    <lineage>
        <taxon>Bacteria</taxon>
        <taxon>Pseudomonadati</taxon>
        <taxon>Pseudomonadota</taxon>
        <taxon>Alphaproteobacteria</taxon>
        <taxon>Hyphomicrobiales</taxon>
        <taxon>Boseaceae</taxon>
        <taxon>Bosea</taxon>
    </lineage>
</organism>
<evidence type="ECO:0000313" key="1">
    <source>
        <dbReference type="EMBL" id="UZF90165.1"/>
    </source>
</evidence>
<accession>A0A9E7ZQK7</accession>
<dbReference type="Pfam" id="PF13618">
    <property type="entry name" value="Gluconate_2-dh3"/>
    <property type="match status" value="1"/>
</dbReference>
<geneLocation type="plasmid" evidence="1">
    <name>pNBC436</name>
</geneLocation>
<dbReference type="PROSITE" id="PS51318">
    <property type="entry name" value="TAT"/>
    <property type="match status" value="1"/>
</dbReference>
<proteinExistence type="predicted"/>
<protein>
    <submittedName>
        <fullName evidence="1">Gluconate 2-dehydrogenase subunit 3 family protein</fullName>
    </submittedName>
</protein>
<reference evidence="1" key="1">
    <citation type="submission" date="2022-08" db="EMBL/GenBank/DDBJ databases">
        <title>Complete Genome Sequences of 2 Bosea sp. soil isolates.</title>
        <authorList>
            <person name="Alvarez Arevalo M."/>
            <person name="Sterndorff E.B."/>
            <person name="Faurdal D."/>
            <person name="Joergensen T.S."/>
            <person name="Weber T."/>
        </authorList>
    </citation>
    <scope>NUCLEOTIDE SEQUENCE</scope>
    <source>
        <strain evidence="1">NBC_00436</strain>
        <plasmid evidence="1">pNBC436</plasmid>
    </source>
</reference>
<keyword evidence="1" id="KW-0614">Plasmid</keyword>
<dbReference type="InterPro" id="IPR027056">
    <property type="entry name" value="Gluconate_2DH_su3"/>
</dbReference>
<dbReference type="InterPro" id="IPR006311">
    <property type="entry name" value="TAT_signal"/>
</dbReference>
<gene>
    <name evidence="1" type="ORF">NWE54_26855</name>
</gene>
<dbReference type="AlphaFoldDB" id="A0A9E7ZQK7"/>
<sequence>MPRDASSTSRRRFLEWSAAAVPALATSGTVSAESGSAPASGYSPGFFSAPEWAFLQAAVARLIPSDALGPGALEAGVPEFIDRQMATPWAEGRLWYMQGPFAPDAPATLGWQMKLAPRDVYRLGIAAADGWTQREQGKPFAALDGPAQDSALQAFESGKAHFEQVPAPVFFGMLLTNTREGFFSDPAHGGNRGLAGWKLIGFPGARADFMDWVERDVAYPLPPVAIDGRRG</sequence>
<name>A0A9E7ZQK7_9HYPH</name>